<organism evidence="3 4">
    <name type="scientific">Mya arenaria</name>
    <name type="common">Soft-shell clam</name>
    <dbReference type="NCBI Taxonomy" id="6604"/>
    <lineage>
        <taxon>Eukaryota</taxon>
        <taxon>Metazoa</taxon>
        <taxon>Spiralia</taxon>
        <taxon>Lophotrochozoa</taxon>
        <taxon>Mollusca</taxon>
        <taxon>Bivalvia</taxon>
        <taxon>Autobranchia</taxon>
        <taxon>Heteroconchia</taxon>
        <taxon>Euheterodonta</taxon>
        <taxon>Imparidentia</taxon>
        <taxon>Neoheterodontei</taxon>
        <taxon>Myida</taxon>
        <taxon>Myoidea</taxon>
        <taxon>Myidae</taxon>
        <taxon>Mya</taxon>
    </lineage>
</organism>
<dbReference type="EMBL" id="CP111015">
    <property type="protein sequence ID" value="WAR03869.1"/>
    <property type="molecule type" value="Genomic_DNA"/>
</dbReference>
<dbReference type="Proteomes" id="UP001164746">
    <property type="component" value="Chromosome 4"/>
</dbReference>
<feature type="compositionally biased region" description="Basic and acidic residues" evidence="1">
    <location>
        <begin position="397"/>
        <end position="416"/>
    </location>
</feature>
<evidence type="ECO:0000256" key="2">
    <source>
        <dbReference type="SAM" id="Phobius"/>
    </source>
</evidence>
<evidence type="ECO:0000256" key="1">
    <source>
        <dbReference type="SAM" id="MobiDB-lite"/>
    </source>
</evidence>
<feature type="compositionally biased region" description="Low complexity" evidence="1">
    <location>
        <begin position="274"/>
        <end position="292"/>
    </location>
</feature>
<reference evidence="3" key="1">
    <citation type="submission" date="2022-11" db="EMBL/GenBank/DDBJ databases">
        <title>Centuries of genome instability and evolution in soft-shell clam transmissible cancer (bioRxiv).</title>
        <authorList>
            <person name="Hart S.F.M."/>
            <person name="Yonemitsu M.A."/>
            <person name="Giersch R.M."/>
            <person name="Beal B.F."/>
            <person name="Arriagada G."/>
            <person name="Davis B.W."/>
            <person name="Ostrander E.A."/>
            <person name="Goff S.P."/>
            <person name="Metzger M.J."/>
        </authorList>
    </citation>
    <scope>NUCLEOTIDE SEQUENCE</scope>
    <source>
        <strain evidence="3">MELC-2E11</strain>
        <tissue evidence="3">Siphon/mantle</tissue>
    </source>
</reference>
<proteinExistence type="predicted"/>
<evidence type="ECO:0000313" key="3">
    <source>
        <dbReference type="EMBL" id="WAR03869.1"/>
    </source>
</evidence>
<evidence type="ECO:0000313" key="4">
    <source>
        <dbReference type="Proteomes" id="UP001164746"/>
    </source>
</evidence>
<gene>
    <name evidence="3" type="ORF">MAR_010427</name>
</gene>
<feature type="region of interest" description="Disordered" evidence="1">
    <location>
        <begin position="374"/>
        <end position="416"/>
    </location>
</feature>
<name>A0ABY7E3S6_MYAAR</name>
<feature type="compositionally biased region" description="Polar residues" evidence="1">
    <location>
        <begin position="239"/>
        <end position="272"/>
    </location>
</feature>
<feature type="region of interest" description="Disordered" evidence="1">
    <location>
        <begin position="239"/>
        <end position="292"/>
    </location>
</feature>
<evidence type="ECO:0008006" key="5">
    <source>
        <dbReference type="Google" id="ProtNLM"/>
    </source>
</evidence>
<feature type="transmembrane region" description="Helical" evidence="2">
    <location>
        <begin position="306"/>
        <end position="330"/>
    </location>
</feature>
<keyword evidence="2" id="KW-1133">Transmembrane helix</keyword>
<sequence>MRATCSSQDLVILIESFTVVFHPVVMNCTNNTVIYEEYRDACCLKGSVNNTRDCTVTHQFDTKYSVANYQTCNGHSSCNVMVPQLLVRNTHCPYDIFEPIPHDIVSNFMYMNYYCLEKSLILPDSTGSLTTPSPGSVIYLQSPGFSSRNQRIPYMTDSECSIQTDNCSPGIYVYILHLVLEDSNTVRTIGIKAAGERIALVTTGNIRIDCPAIEPPICTETTTTVTTSLAEMSFTIPTTSTREASPTTGTNTTVSDTPSTISKKTTRETSPMATDHNTTTPNTNSDSTTTTPIVADTAPQQAIPTAAVIALPSGLSVLIIIIVVIVARFLRLRRTQNKNPGLVQPCESDERPYEQILSISINSYTVARFATDGRHDASSDASDDQNNQYLRPLPIPKDQKENVYDNNRGDIGIKHT</sequence>
<keyword evidence="2" id="KW-0812">Transmembrane</keyword>
<protein>
    <recommendedName>
        <fullName evidence="5">SUEL-type lectin domain-containing protein</fullName>
    </recommendedName>
</protein>
<keyword evidence="4" id="KW-1185">Reference proteome</keyword>
<accession>A0ABY7E3S6</accession>
<keyword evidence="2" id="KW-0472">Membrane</keyword>